<feature type="binding site" evidence="6">
    <location>
        <begin position="56"/>
        <end position="57"/>
    </location>
    <ligand>
        <name>NAD(+)</name>
        <dbReference type="ChEBI" id="CHEBI:57540"/>
    </ligand>
</feature>
<feature type="binding site" evidence="6">
    <location>
        <begin position="126"/>
        <end position="127"/>
    </location>
    <ligand>
        <name>NAD(+)</name>
        <dbReference type="ChEBI" id="CHEBI:57540"/>
    </ligand>
</feature>
<dbReference type="Proteomes" id="UP000824128">
    <property type="component" value="Unassembled WGS sequence"/>
</dbReference>
<comment type="catalytic activity">
    <reaction evidence="5 6">
        <text>NAD(+) + ATP = ADP + NADP(+) + H(+)</text>
        <dbReference type="Rhea" id="RHEA:18629"/>
        <dbReference type="ChEBI" id="CHEBI:15378"/>
        <dbReference type="ChEBI" id="CHEBI:30616"/>
        <dbReference type="ChEBI" id="CHEBI:57540"/>
        <dbReference type="ChEBI" id="CHEBI:58349"/>
        <dbReference type="ChEBI" id="CHEBI:456216"/>
        <dbReference type="EC" id="2.7.1.23"/>
    </reaction>
</comment>
<dbReference type="SUPFAM" id="SSF111331">
    <property type="entry name" value="NAD kinase/diacylglycerol kinase-like"/>
    <property type="match status" value="1"/>
</dbReference>
<comment type="caution">
    <text evidence="6">Lacks conserved residue(s) required for the propagation of feature annotation.</text>
</comment>
<dbReference type="PANTHER" id="PTHR20275:SF0">
    <property type="entry name" value="NAD KINASE"/>
    <property type="match status" value="1"/>
</dbReference>
<dbReference type="AlphaFoldDB" id="A0A9D1SSP4"/>
<dbReference type="EMBL" id="DVNZ01000133">
    <property type="protein sequence ID" value="HIU94343.1"/>
    <property type="molecule type" value="Genomic_DNA"/>
</dbReference>
<keyword evidence="1 6" id="KW-0808">Transferase</keyword>
<dbReference type="Pfam" id="PF01513">
    <property type="entry name" value="NAD_kinase"/>
    <property type="match status" value="1"/>
</dbReference>
<dbReference type="InterPro" id="IPR016064">
    <property type="entry name" value="NAD/diacylglycerol_kinase_sf"/>
</dbReference>
<evidence type="ECO:0000256" key="5">
    <source>
        <dbReference type="ARBA" id="ARBA00047925"/>
    </source>
</evidence>
<dbReference type="Pfam" id="PF20143">
    <property type="entry name" value="NAD_kinase_C"/>
    <property type="match status" value="1"/>
</dbReference>
<evidence type="ECO:0000256" key="3">
    <source>
        <dbReference type="ARBA" id="ARBA00022857"/>
    </source>
</evidence>
<reference evidence="7" key="2">
    <citation type="journal article" date="2021" name="PeerJ">
        <title>Extensive microbial diversity within the chicken gut microbiome revealed by metagenomics and culture.</title>
        <authorList>
            <person name="Gilroy R."/>
            <person name="Ravi A."/>
            <person name="Getino M."/>
            <person name="Pursley I."/>
            <person name="Horton D.L."/>
            <person name="Alikhan N.F."/>
            <person name="Baker D."/>
            <person name="Gharbi K."/>
            <person name="Hall N."/>
            <person name="Watson M."/>
            <person name="Adriaenssens E.M."/>
            <person name="Foster-Nyarko E."/>
            <person name="Jarju S."/>
            <person name="Secka A."/>
            <person name="Antonio M."/>
            <person name="Oren A."/>
            <person name="Chaudhuri R.R."/>
            <person name="La Ragione R."/>
            <person name="Hildebrand F."/>
            <person name="Pallen M.J."/>
        </authorList>
    </citation>
    <scope>NUCLEOTIDE SEQUENCE</scope>
    <source>
        <strain evidence="7">ChiGjej2B2-16831</strain>
    </source>
</reference>
<evidence type="ECO:0000256" key="6">
    <source>
        <dbReference type="HAMAP-Rule" id="MF_00361"/>
    </source>
</evidence>
<keyword evidence="6" id="KW-0547">Nucleotide-binding</keyword>
<dbReference type="InterPro" id="IPR017438">
    <property type="entry name" value="ATP-NAD_kinase_N"/>
</dbReference>
<dbReference type="InterPro" id="IPR002504">
    <property type="entry name" value="NADK"/>
</dbReference>
<feature type="binding site" evidence="6">
    <location>
        <position position="156"/>
    </location>
    <ligand>
        <name>NAD(+)</name>
        <dbReference type="ChEBI" id="CHEBI:57540"/>
    </ligand>
</feature>
<dbReference type="GO" id="GO:0005737">
    <property type="term" value="C:cytoplasm"/>
    <property type="evidence" value="ECO:0007669"/>
    <property type="project" value="UniProtKB-SubCell"/>
</dbReference>
<keyword evidence="2 6" id="KW-0418">Kinase</keyword>
<reference evidence="7" key="1">
    <citation type="submission" date="2020-10" db="EMBL/GenBank/DDBJ databases">
        <authorList>
            <person name="Gilroy R."/>
        </authorList>
    </citation>
    <scope>NUCLEOTIDE SEQUENCE</scope>
    <source>
        <strain evidence="7">ChiGjej2B2-16831</strain>
    </source>
</reference>
<sequence length="262" mass="27296">MRIGFAANPKKDGAIDTRDELMRCCAAQGVCCALVEDAAALAGCGALDALVVAGGDGSLLRFAAAAAACGVPLLGINLGRIGFLSELSRTMFPAALERLRAGDYLIERRMMLRCSLNGGEPFYCLNDVLVSRESLSGVAQIAIDIDGTPVGTVFCDGVIAATPTGSTAYTLSAGGPILASGLDAIAVTPVCPHTLHFRPIVTAPGAQIRFCTADGGVILADGTRVSEVRRGDVLLVTGAERTCSFLRFEKSDLFRLIREKLS</sequence>
<keyword evidence="4 6" id="KW-0520">NAD</keyword>
<evidence type="ECO:0000256" key="2">
    <source>
        <dbReference type="ARBA" id="ARBA00022777"/>
    </source>
</evidence>
<comment type="function">
    <text evidence="6">Involved in the regulation of the intracellular balance of NAD and NADP, and is a key enzyme in the biosynthesis of NADP. Catalyzes specifically the phosphorylation on 2'-hydroxyl of the adenosine moiety of NAD to yield NADP.</text>
</comment>
<dbReference type="Gene3D" id="3.40.50.10330">
    <property type="entry name" value="Probable inorganic polyphosphate/atp-NAD kinase, domain 1"/>
    <property type="match status" value="1"/>
</dbReference>
<name>A0A9D1SSP4_9FIRM</name>
<dbReference type="PANTHER" id="PTHR20275">
    <property type="entry name" value="NAD KINASE"/>
    <property type="match status" value="1"/>
</dbReference>
<keyword evidence="6" id="KW-0963">Cytoplasm</keyword>
<feature type="binding site" evidence="6">
    <location>
        <begin position="167"/>
        <end position="172"/>
    </location>
    <ligand>
        <name>NAD(+)</name>
        <dbReference type="ChEBI" id="CHEBI:57540"/>
    </ligand>
</feature>
<protein>
    <recommendedName>
        <fullName evidence="6">NAD kinase</fullName>
        <ecNumber evidence="6">2.7.1.23</ecNumber>
    </recommendedName>
    <alternativeName>
        <fullName evidence="6">ATP-dependent NAD kinase</fullName>
    </alternativeName>
</protein>
<keyword evidence="3 6" id="KW-0521">NADP</keyword>
<dbReference type="GO" id="GO:0005524">
    <property type="term" value="F:ATP binding"/>
    <property type="evidence" value="ECO:0007669"/>
    <property type="project" value="UniProtKB-KW"/>
</dbReference>
<dbReference type="InterPro" id="IPR017437">
    <property type="entry name" value="ATP-NAD_kinase_PpnK-typ_C"/>
</dbReference>
<dbReference type="GO" id="GO:0046872">
    <property type="term" value="F:metal ion binding"/>
    <property type="evidence" value="ECO:0007669"/>
    <property type="project" value="UniProtKB-UniRule"/>
</dbReference>
<feature type="active site" description="Proton acceptor" evidence="6">
    <location>
        <position position="56"/>
    </location>
</feature>
<comment type="subcellular location">
    <subcellularLocation>
        <location evidence="6">Cytoplasm</location>
    </subcellularLocation>
</comment>
<organism evidence="7 8">
    <name type="scientific">Candidatus Aphodomorpha intestinavium</name>
    <dbReference type="NCBI Taxonomy" id="2840672"/>
    <lineage>
        <taxon>Bacteria</taxon>
        <taxon>Bacillati</taxon>
        <taxon>Bacillota</taxon>
        <taxon>Clostridia</taxon>
        <taxon>Eubacteriales</taxon>
        <taxon>Candidatus Aphodomorpha</taxon>
    </lineage>
</organism>
<dbReference type="GO" id="GO:0019674">
    <property type="term" value="P:NAD+ metabolic process"/>
    <property type="evidence" value="ECO:0007669"/>
    <property type="project" value="InterPro"/>
</dbReference>
<dbReference type="Gene3D" id="2.60.200.30">
    <property type="entry name" value="Probable inorganic polyphosphate/atp-NAD kinase, domain 2"/>
    <property type="match status" value="1"/>
</dbReference>
<evidence type="ECO:0000256" key="1">
    <source>
        <dbReference type="ARBA" id="ARBA00022679"/>
    </source>
</evidence>
<evidence type="ECO:0000256" key="4">
    <source>
        <dbReference type="ARBA" id="ARBA00023027"/>
    </source>
</evidence>
<keyword evidence="6" id="KW-0067">ATP-binding</keyword>
<comment type="cofactor">
    <cofactor evidence="6">
        <name>a divalent metal cation</name>
        <dbReference type="ChEBI" id="CHEBI:60240"/>
    </cofactor>
</comment>
<accession>A0A9D1SSP4</accession>
<gene>
    <name evidence="6" type="primary">nadK</name>
    <name evidence="7" type="ORF">IAD24_04215</name>
</gene>
<evidence type="ECO:0000313" key="7">
    <source>
        <dbReference type="EMBL" id="HIU94343.1"/>
    </source>
</evidence>
<dbReference type="EC" id="2.7.1.23" evidence="6"/>
<dbReference type="GO" id="GO:0051287">
    <property type="term" value="F:NAD binding"/>
    <property type="evidence" value="ECO:0007669"/>
    <property type="project" value="UniProtKB-ARBA"/>
</dbReference>
<comment type="similarity">
    <text evidence="6">Belongs to the NAD kinase family.</text>
</comment>
<evidence type="ECO:0000313" key="8">
    <source>
        <dbReference type="Proteomes" id="UP000824128"/>
    </source>
</evidence>
<proteinExistence type="inferred from homology"/>
<comment type="caution">
    <text evidence="7">The sequence shown here is derived from an EMBL/GenBank/DDBJ whole genome shotgun (WGS) entry which is preliminary data.</text>
</comment>
<dbReference type="GO" id="GO:0006741">
    <property type="term" value="P:NADP+ biosynthetic process"/>
    <property type="evidence" value="ECO:0007669"/>
    <property type="project" value="UniProtKB-UniRule"/>
</dbReference>
<feature type="binding site" evidence="6">
    <location>
        <position position="61"/>
    </location>
    <ligand>
        <name>NAD(+)</name>
        <dbReference type="ChEBI" id="CHEBI:57540"/>
    </ligand>
</feature>
<dbReference type="GO" id="GO:0003951">
    <property type="term" value="F:NAD+ kinase activity"/>
    <property type="evidence" value="ECO:0007669"/>
    <property type="project" value="UniProtKB-UniRule"/>
</dbReference>
<dbReference type="HAMAP" id="MF_00361">
    <property type="entry name" value="NAD_kinase"/>
    <property type="match status" value="1"/>
</dbReference>